<protein>
    <submittedName>
        <fullName evidence="8">Unplaced genomic scaffold supercont1.1, whole genome shotgun sequence</fullName>
    </submittedName>
</protein>
<dbReference type="GO" id="GO:0006351">
    <property type="term" value="P:DNA-templated transcription"/>
    <property type="evidence" value="ECO:0007669"/>
    <property type="project" value="InterPro"/>
</dbReference>
<dbReference type="Proteomes" id="UP000053029">
    <property type="component" value="Unassembled WGS sequence"/>
</dbReference>
<gene>
    <name evidence="8" type="ORF">Z517_01264</name>
</gene>
<accession>A0A0D2E6Y7</accession>
<dbReference type="Gene3D" id="4.10.240.10">
    <property type="entry name" value="Zn(2)-C6 fungal-type DNA-binding domain"/>
    <property type="match status" value="1"/>
</dbReference>
<dbReference type="OrthoDB" id="2593732at2759"/>
<evidence type="ECO:0000313" key="8">
    <source>
        <dbReference type="EMBL" id="KIW85871.1"/>
    </source>
</evidence>
<evidence type="ECO:0000313" key="9">
    <source>
        <dbReference type="Proteomes" id="UP000053029"/>
    </source>
</evidence>
<proteinExistence type="predicted"/>
<dbReference type="CDD" id="cd00067">
    <property type="entry name" value="GAL4"/>
    <property type="match status" value="1"/>
</dbReference>
<feature type="region of interest" description="Disordered" evidence="6">
    <location>
        <begin position="1"/>
        <end position="34"/>
    </location>
</feature>
<dbReference type="STRING" id="1442368.A0A0D2E6Y7"/>
<dbReference type="HOGENOM" id="CLU_007003_8_2_1"/>
<dbReference type="GeneID" id="25300754"/>
<keyword evidence="1" id="KW-0479">Metal-binding</keyword>
<dbReference type="PROSITE" id="PS50048">
    <property type="entry name" value="ZN2_CY6_FUNGAL_2"/>
    <property type="match status" value="1"/>
</dbReference>
<dbReference type="CDD" id="cd12148">
    <property type="entry name" value="fungal_TF_MHR"/>
    <property type="match status" value="1"/>
</dbReference>
<evidence type="ECO:0000256" key="6">
    <source>
        <dbReference type="SAM" id="MobiDB-lite"/>
    </source>
</evidence>
<name>A0A0D2E6Y7_9EURO</name>
<dbReference type="SUPFAM" id="SSF57701">
    <property type="entry name" value="Zn2/Cys6 DNA-binding domain"/>
    <property type="match status" value="1"/>
</dbReference>
<evidence type="ECO:0000256" key="4">
    <source>
        <dbReference type="ARBA" id="ARBA00023163"/>
    </source>
</evidence>
<dbReference type="RefSeq" id="XP_013289679.1">
    <property type="nucleotide sequence ID" value="XM_013434225.1"/>
</dbReference>
<evidence type="ECO:0000256" key="1">
    <source>
        <dbReference type="ARBA" id="ARBA00022723"/>
    </source>
</evidence>
<keyword evidence="3" id="KW-0238">DNA-binding</keyword>
<dbReference type="AlphaFoldDB" id="A0A0D2E6Y7"/>
<dbReference type="EMBL" id="KN846969">
    <property type="protein sequence ID" value="KIW85871.1"/>
    <property type="molecule type" value="Genomic_DNA"/>
</dbReference>
<evidence type="ECO:0000256" key="2">
    <source>
        <dbReference type="ARBA" id="ARBA00023015"/>
    </source>
</evidence>
<dbReference type="InterPro" id="IPR036864">
    <property type="entry name" value="Zn2-C6_fun-type_DNA-bd_sf"/>
</dbReference>
<dbReference type="VEuPathDB" id="FungiDB:Z517_01264"/>
<reference evidence="8 9" key="1">
    <citation type="submission" date="2015-01" db="EMBL/GenBank/DDBJ databases">
        <title>The Genome Sequence of Fonsecaea pedrosoi CBS 271.37.</title>
        <authorList>
            <consortium name="The Broad Institute Genomics Platform"/>
            <person name="Cuomo C."/>
            <person name="de Hoog S."/>
            <person name="Gorbushina A."/>
            <person name="Stielow B."/>
            <person name="Teixiera M."/>
            <person name="Abouelleil A."/>
            <person name="Chapman S.B."/>
            <person name="Priest M."/>
            <person name="Young S.K."/>
            <person name="Wortman J."/>
            <person name="Nusbaum C."/>
            <person name="Birren B."/>
        </authorList>
    </citation>
    <scope>NUCLEOTIDE SEQUENCE [LARGE SCALE GENOMIC DNA]</scope>
    <source>
        <strain evidence="8 9">CBS 271.37</strain>
    </source>
</reference>
<dbReference type="InterPro" id="IPR053187">
    <property type="entry name" value="Notoamide_regulator"/>
</dbReference>
<feature type="domain" description="Zn(2)-C6 fungal-type" evidence="7">
    <location>
        <begin position="41"/>
        <end position="71"/>
    </location>
</feature>
<dbReference type="InterPro" id="IPR001138">
    <property type="entry name" value="Zn2Cys6_DnaBD"/>
</dbReference>
<organism evidence="8 9">
    <name type="scientific">Fonsecaea pedrosoi CBS 271.37</name>
    <dbReference type="NCBI Taxonomy" id="1442368"/>
    <lineage>
        <taxon>Eukaryota</taxon>
        <taxon>Fungi</taxon>
        <taxon>Dikarya</taxon>
        <taxon>Ascomycota</taxon>
        <taxon>Pezizomycotina</taxon>
        <taxon>Eurotiomycetes</taxon>
        <taxon>Chaetothyriomycetidae</taxon>
        <taxon>Chaetothyriales</taxon>
        <taxon>Herpotrichiellaceae</taxon>
        <taxon>Fonsecaea</taxon>
    </lineage>
</organism>
<dbReference type="GO" id="GO:0008270">
    <property type="term" value="F:zinc ion binding"/>
    <property type="evidence" value="ECO:0007669"/>
    <property type="project" value="InterPro"/>
</dbReference>
<dbReference type="Pfam" id="PF00172">
    <property type="entry name" value="Zn_clus"/>
    <property type="match status" value="1"/>
</dbReference>
<evidence type="ECO:0000256" key="3">
    <source>
        <dbReference type="ARBA" id="ARBA00023125"/>
    </source>
</evidence>
<dbReference type="PROSITE" id="PS00463">
    <property type="entry name" value="ZN2_CY6_FUNGAL_1"/>
    <property type="match status" value="1"/>
</dbReference>
<sequence length="681" mass="76532">MSQRLRPITPANPPPDEPGGSSIPTRGRSITRNSRSNATAACLSCKAKRRKCSGPPGPCNACITFETECIFREDLDGRRKEAIKRKMEEGTEHHRDLLTGLLRSIRSSDENDAQRLFRLIRDDAPVATINAFIDESVRKLRDSSPKTDATIDGLLKLRAEAASLAEQVPTSRARRKTMSVEQMTDEPLFQLRARPWTTVTNDDYLVSHLVSLYFTWWNTFMHPLHEPALIEAMVAGDAMSPLCSPFLVNALLALSCSYSDLPGAFSDPDDLDTWGEHFYDEARRLWDREEGRSSMTNLQGLYLLMLYQNMRGKDQLGWSTMSQVVHMYRDMDLGNQVKIPRDCPAESVGRMRTAMLNVSWSVFACNAIFAIFLLKSPALLPPTVPRPFNDEDLHNSVEWKPYPRADRTELLYGEAVVDAYCDLAEIAYEVALSVPFTEQRDRNTPLLLMERLRSWYDTLSATLQTDTATPGPLFELHAIYYACSLTLSEVSARDGSPGRTPVPASFTAQSKSTAAITARSTSLLLIGRMLPLYRQFRSTYGLVRVMAGSCQAAAIAYFILLKALRDPSLQSGENEEALVDLTMYLMVGARRWLVFAGMLRMLRPTAQSMGVQLPPRLVEILDDFDKTVWTTGAHKRIRSVYPNLALVKRDAGDSEDYTMGELLARWEVVLTDDQPENLEDN</sequence>
<dbReference type="PANTHER" id="PTHR47256:SF10">
    <property type="entry name" value="ZN(II)2CYS6 TRANSCRIPTION FACTOR (EUROFUNG)"/>
    <property type="match status" value="1"/>
</dbReference>
<keyword evidence="4" id="KW-0804">Transcription</keyword>
<feature type="compositionally biased region" description="Polar residues" evidence="6">
    <location>
        <begin position="22"/>
        <end position="34"/>
    </location>
</feature>
<dbReference type="GO" id="GO:0000981">
    <property type="term" value="F:DNA-binding transcription factor activity, RNA polymerase II-specific"/>
    <property type="evidence" value="ECO:0007669"/>
    <property type="project" value="InterPro"/>
</dbReference>
<dbReference type="Pfam" id="PF04082">
    <property type="entry name" value="Fungal_trans"/>
    <property type="match status" value="1"/>
</dbReference>
<keyword evidence="9" id="KW-1185">Reference proteome</keyword>
<dbReference type="SMART" id="SM00066">
    <property type="entry name" value="GAL4"/>
    <property type="match status" value="1"/>
</dbReference>
<evidence type="ECO:0000256" key="5">
    <source>
        <dbReference type="ARBA" id="ARBA00023242"/>
    </source>
</evidence>
<dbReference type="PANTHER" id="PTHR47256">
    <property type="entry name" value="ZN(II)2CYS6 TRANSCRIPTION FACTOR (EUROFUNG)-RELATED"/>
    <property type="match status" value="1"/>
</dbReference>
<keyword evidence="2" id="KW-0805">Transcription regulation</keyword>
<dbReference type="GO" id="GO:0003677">
    <property type="term" value="F:DNA binding"/>
    <property type="evidence" value="ECO:0007669"/>
    <property type="project" value="UniProtKB-KW"/>
</dbReference>
<evidence type="ECO:0000259" key="7">
    <source>
        <dbReference type="PROSITE" id="PS50048"/>
    </source>
</evidence>
<keyword evidence="5" id="KW-0539">Nucleus</keyword>
<dbReference type="InterPro" id="IPR007219">
    <property type="entry name" value="XnlR_reg_dom"/>
</dbReference>